<sequence>MTAPAAPSTAPALPSTSVCPRCGAGFRCGMVRREGPPQASTAPLGGSVSVGADTCAGDAECWCVQLPQVMPVPAARTPPGEAGAATASCYCPACLQQITHERTNTVSPARD</sequence>
<reference evidence="2" key="1">
    <citation type="journal article" date="2019" name="Int. J. Syst. Evol. Microbiol.">
        <title>The Global Catalogue of Microorganisms (GCM) 10K type strain sequencing project: providing services to taxonomists for standard genome sequencing and annotation.</title>
        <authorList>
            <consortium name="The Broad Institute Genomics Platform"/>
            <consortium name="The Broad Institute Genome Sequencing Center for Infectious Disease"/>
            <person name="Wu L."/>
            <person name="Ma J."/>
        </authorList>
    </citation>
    <scope>NUCLEOTIDE SEQUENCE [LARGE SCALE GENOMIC DNA]</scope>
    <source>
        <strain evidence="2">CGMCC 4.7277</strain>
    </source>
</reference>
<comment type="caution">
    <text evidence="1">The sequence shown here is derived from an EMBL/GenBank/DDBJ whole genome shotgun (WGS) entry which is preliminary data.</text>
</comment>
<protein>
    <submittedName>
        <fullName evidence="1">Cysteine-rich CWC family protein</fullName>
    </submittedName>
</protein>
<evidence type="ECO:0000313" key="1">
    <source>
        <dbReference type="EMBL" id="MFC5521323.1"/>
    </source>
</evidence>
<accession>A0ABW0Q9A9</accession>
<name>A0ABW0Q9A9_9BURK</name>
<keyword evidence="2" id="KW-1185">Reference proteome</keyword>
<evidence type="ECO:0000313" key="2">
    <source>
        <dbReference type="Proteomes" id="UP001596084"/>
    </source>
</evidence>
<gene>
    <name evidence="1" type="ORF">ACFPP7_10395</name>
</gene>
<dbReference type="Proteomes" id="UP001596084">
    <property type="component" value="Unassembled WGS sequence"/>
</dbReference>
<dbReference type="RefSeq" id="WP_068833355.1">
    <property type="nucleotide sequence ID" value="NZ_JBHSMX010000013.1"/>
</dbReference>
<proteinExistence type="predicted"/>
<organism evidence="1 2">
    <name type="scientific">Polaromonas jejuensis</name>
    <dbReference type="NCBI Taxonomy" id="457502"/>
    <lineage>
        <taxon>Bacteria</taxon>
        <taxon>Pseudomonadati</taxon>
        <taxon>Pseudomonadota</taxon>
        <taxon>Betaproteobacteria</taxon>
        <taxon>Burkholderiales</taxon>
        <taxon>Comamonadaceae</taxon>
        <taxon>Polaromonas</taxon>
    </lineage>
</organism>
<dbReference type="EMBL" id="JBHSMX010000013">
    <property type="protein sequence ID" value="MFC5521323.1"/>
    <property type="molecule type" value="Genomic_DNA"/>
</dbReference>